<proteinExistence type="predicted"/>
<comment type="caution">
    <text evidence="3">The sequence shown here is derived from an EMBL/GenBank/DDBJ whole genome shotgun (WGS) entry which is preliminary data.</text>
</comment>
<dbReference type="Proteomes" id="UP001375240">
    <property type="component" value="Unassembled WGS sequence"/>
</dbReference>
<gene>
    <name evidence="3" type="ORF">TWF696_005122</name>
</gene>
<evidence type="ECO:0000256" key="2">
    <source>
        <dbReference type="SAM" id="Phobius"/>
    </source>
</evidence>
<evidence type="ECO:0000256" key="1">
    <source>
        <dbReference type="SAM" id="MobiDB-lite"/>
    </source>
</evidence>
<protein>
    <submittedName>
        <fullName evidence="3">Uncharacterized protein</fullName>
    </submittedName>
</protein>
<feature type="compositionally biased region" description="Low complexity" evidence="1">
    <location>
        <begin position="184"/>
        <end position="207"/>
    </location>
</feature>
<keyword evidence="2" id="KW-1133">Transmembrane helix</keyword>
<name>A0AAV9V2I8_9PEZI</name>
<evidence type="ECO:0000313" key="4">
    <source>
        <dbReference type="Proteomes" id="UP001375240"/>
    </source>
</evidence>
<organism evidence="3 4">
    <name type="scientific">Orbilia brochopaga</name>
    <dbReference type="NCBI Taxonomy" id="3140254"/>
    <lineage>
        <taxon>Eukaryota</taxon>
        <taxon>Fungi</taxon>
        <taxon>Dikarya</taxon>
        <taxon>Ascomycota</taxon>
        <taxon>Pezizomycotina</taxon>
        <taxon>Orbiliomycetes</taxon>
        <taxon>Orbiliales</taxon>
        <taxon>Orbiliaceae</taxon>
        <taxon>Orbilia</taxon>
    </lineage>
</organism>
<reference evidence="3 4" key="1">
    <citation type="submission" date="2019-10" db="EMBL/GenBank/DDBJ databases">
        <authorList>
            <person name="Palmer J.M."/>
        </authorList>
    </citation>
    <scope>NUCLEOTIDE SEQUENCE [LARGE SCALE GENOMIC DNA]</scope>
    <source>
        <strain evidence="3 4">TWF696</strain>
    </source>
</reference>
<keyword evidence="2" id="KW-0472">Membrane</keyword>
<evidence type="ECO:0000313" key="3">
    <source>
        <dbReference type="EMBL" id="KAK6353132.1"/>
    </source>
</evidence>
<dbReference type="EMBL" id="JAVHNQ010000003">
    <property type="protein sequence ID" value="KAK6353132.1"/>
    <property type="molecule type" value="Genomic_DNA"/>
</dbReference>
<sequence length="337" mass="35805">MQPVFVFALVLGYYAFWVPALLHGHTLFHFIAAYITYACELLPLVLPVPLIHLWITDRPRFAALQGEAATWLHRAVDWLVRFVAEWHESTGCLPADGSSLTSSVYCATATAAPSGASSADASAVSSPATPTADDDTATRPPSRPERSPTPRLDTASLDALSSHYEDTPSPLEARRVPGTTATQSPAARESSSSVPAPAPTSTASAHPADCECTPCGEQALLHDSVPDASPSPRGIHDRYPADLAVGGAVRGDDGELVEVQPVPQPGFESLGGKYTRSPTPACGIGPFPPPKQVQPRATTPLLAPRPQRWIGYPAFEARVERQLAAQQTARRATVCHV</sequence>
<keyword evidence="2" id="KW-0812">Transmembrane</keyword>
<accession>A0AAV9V2I8</accession>
<feature type="compositionally biased region" description="Low complexity" evidence="1">
    <location>
        <begin position="115"/>
        <end position="131"/>
    </location>
</feature>
<feature type="transmembrane region" description="Helical" evidence="2">
    <location>
        <begin position="34"/>
        <end position="55"/>
    </location>
</feature>
<dbReference type="AlphaFoldDB" id="A0AAV9V2I8"/>
<feature type="region of interest" description="Disordered" evidence="1">
    <location>
        <begin position="115"/>
        <end position="208"/>
    </location>
</feature>
<keyword evidence="4" id="KW-1185">Reference proteome</keyword>